<name>A0ABW6AB29_9BACT</name>
<accession>A0ABW6AB29</accession>
<comment type="caution">
    <text evidence="2">The sequence shown here is derived from an EMBL/GenBank/DDBJ whole genome shotgun (WGS) entry which is preliminary data.</text>
</comment>
<dbReference type="InterPro" id="IPR054226">
    <property type="entry name" value="DUF6948"/>
</dbReference>
<reference evidence="3" key="1">
    <citation type="journal article" date="2019" name="Int. J. Syst. Evol. Microbiol.">
        <title>The Global Catalogue of Microorganisms (GCM) 10K type strain sequencing project: providing services to taxonomists for standard genome sequencing and annotation.</title>
        <authorList>
            <consortium name="The Broad Institute Genomics Platform"/>
            <consortium name="The Broad Institute Genome Sequencing Center for Infectious Disease"/>
            <person name="Wu L."/>
            <person name="Ma J."/>
        </authorList>
    </citation>
    <scope>NUCLEOTIDE SEQUENCE [LARGE SCALE GENOMIC DNA]</scope>
    <source>
        <strain evidence="3">KCTC 23299</strain>
    </source>
</reference>
<dbReference type="EMBL" id="JBHUOZ010000003">
    <property type="protein sequence ID" value="MFD2921987.1"/>
    <property type="molecule type" value="Genomic_DNA"/>
</dbReference>
<sequence length="106" mass="12124">MNTKNKMFDKDKFYIIRADRAGVFMGKISFIEGTTIGINALRRLYYWSGALDTTQLAKQGVTKQRGCKFSEQLDETDLSIVTNLIEFHPMTEKAIQSLNNVPVWKS</sequence>
<organism evidence="2 3">
    <name type="scientific">Terrimonas rubra</name>
    <dbReference type="NCBI Taxonomy" id="1035890"/>
    <lineage>
        <taxon>Bacteria</taxon>
        <taxon>Pseudomonadati</taxon>
        <taxon>Bacteroidota</taxon>
        <taxon>Chitinophagia</taxon>
        <taxon>Chitinophagales</taxon>
        <taxon>Chitinophagaceae</taxon>
        <taxon>Terrimonas</taxon>
    </lineage>
</organism>
<evidence type="ECO:0000313" key="2">
    <source>
        <dbReference type="EMBL" id="MFD2921987.1"/>
    </source>
</evidence>
<protein>
    <submittedName>
        <fullName evidence="2">DUF6948 domain-containing protein</fullName>
    </submittedName>
</protein>
<feature type="domain" description="DUF6948" evidence="1">
    <location>
        <begin position="15"/>
        <end position="94"/>
    </location>
</feature>
<evidence type="ECO:0000259" key="1">
    <source>
        <dbReference type="Pfam" id="PF22253"/>
    </source>
</evidence>
<proteinExistence type="predicted"/>
<evidence type="ECO:0000313" key="3">
    <source>
        <dbReference type="Proteomes" id="UP001597511"/>
    </source>
</evidence>
<keyword evidence="3" id="KW-1185">Reference proteome</keyword>
<dbReference type="RefSeq" id="WP_386103260.1">
    <property type="nucleotide sequence ID" value="NZ_JBHUOZ010000003.1"/>
</dbReference>
<dbReference type="Pfam" id="PF22253">
    <property type="entry name" value="DUF6948"/>
    <property type="match status" value="1"/>
</dbReference>
<dbReference type="Proteomes" id="UP001597511">
    <property type="component" value="Unassembled WGS sequence"/>
</dbReference>
<gene>
    <name evidence="2" type="ORF">ACFS6H_19865</name>
</gene>